<evidence type="ECO:0000259" key="1">
    <source>
        <dbReference type="Pfam" id="PF07632"/>
    </source>
</evidence>
<dbReference type="Gene3D" id="3.90.245.10">
    <property type="entry name" value="Ribonucleoside hydrolase-like"/>
    <property type="match status" value="1"/>
</dbReference>
<protein>
    <submittedName>
        <fullName evidence="3">DUF1593 domain-containing protein</fullName>
    </submittedName>
</protein>
<sequence length="432" mass="49631">MIRTILYSLLFILSFTTIAQQKVPVKPRILISSDIGGTDPDDNQSFTHLFMYSEQFNIEGLVSSPSFGDGNKEEILRMINLYEKDLPKLQKHQKRLLSPDYLRSITKQGRHGGAPYKGYTTATEGSEWIIKCAKKESKEPLWILVWGGLEDLAQALHDSPEIQNKIRVVWIGGPNKKWSANSYAYIVEHFPNLWFIENNSSYYGFFSNNNEPDSVKTTDYYDKYMKNAGNLGADFKNYYDGNVKMGDTPTLLYMMDGNPNDPTRESWGGSYEKFTQSPRVVFNGITTIKDTVAYCTVTEFHLKGPVKNIPADSSCFWMETSLKGKVQKWPGYYLSNGEYAIKYVPKQAEILHYKFVSNMPDFPTQEGVLVVDNLWPGKKHSTDYKLGDNWYTDKADPNLYDGKIQGGKTILKWRKAILMDWAKRWNWLSENK</sequence>
<name>A0ABW4HFZ3_9FLAO</name>
<dbReference type="Pfam" id="PF16586">
    <property type="entry name" value="DUF5060"/>
    <property type="match status" value="1"/>
</dbReference>
<feature type="domain" description="DUF5060" evidence="2">
    <location>
        <begin position="304"/>
        <end position="357"/>
    </location>
</feature>
<comment type="caution">
    <text evidence="3">The sequence shown here is derived from an EMBL/GenBank/DDBJ whole genome shotgun (WGS) entry which is preliminary data.</text>
</comment>
<gene>
    <name evidence="3" type="ORF">ACFSC2_14580</name>
</gene>
<accession>A0ABW4HFZ3</accession>
<dbReference type="InterPro" id="IPR011483">
    <property type="entry name" value="Sde182_NH-like"/>
</dbReference>
<dbReference type="InterPro" id="IPR032260">
    <property type="entry name" value="DUF5060"/>
</dbReference>
<evidence type="ECO:0000259" key="2">
    <source>
        <dbReference type="Pfam" id="PF16586"/>
    </source>
</evidence>
<reference evidence="4" key="1">
    <citation type="journal article" date="2019" name="Int. J. Syst. Evol. Microbiol.">
        <title>The Global Catalogue of Microorganisms (GCM) 10K type strain sequencing project: providing services to taxonomists for standard genome sequencing and annotation.</title>
        <authorList>
            <consortium name="The Broad Institute Genomics Platform"/>
            <consortium name="The Broad Institute Genome Sequencing Center for Infectious Disease"/>
            <person name="Wu L."/>
            <person name="Ma J."/>
        </authorList>
    </citation>
    <scope>NUCLEOTIDE SEQUENCE [LARGE SCALE GENOMIC DNA]</scope>
    <source>
        <strain evidence="4">CCUG 70865</strain>
    </source>
</reference>
<dbReference type="RefSeq" id="WP_379814689.1">
    <property type="nucleotide sequence ID" value="NZ_JBHUDZ010000012.1"/>
</dbReference>
<dbReference type="Pfam" id="PF07632">
    <property type="entry name" value="Sde182_NH-like"/>
    <property type="match status" value="1"/>
</dbReference>
<dbReference type="InterPro" id="IPR036452">
    <property type="entry name" value="Ribo_hydro-like"/>
</dbReference>
<evidence type="ECO:0000313" key="3">
    <source>
        <dbReference type="EMBL" id="MFD1603967.1"/>
    </source>
</evidence>
<proteinExistence type="predicted"/>
<organism evidence="3 4">
    <name type="scientific">Flavobacterium artemisiae</name>
    <dbReference type="NCBI Taxonomy" id="2126556"/>
    <lineage>
        <taxon>Bacteria</taxon>
        <taxon>Pseudomonadati</taxon>
        <taxon>Bacteroidota</taxon>
        <taxon>Flavobacteriia</taxon>
        <taxon>Flavobacteriales</taxon>
        <taxon>Flavobacteriaceae</taxon>
        <taxon>Flavobacterium</taxon>
    </lineage>
</organism>
<keyword evidence="4" id="KW-1185">Reference proteome</keyword>
<dbReference type="SUPFAM" id="SSF53590">
    <property type="entry name" value="Nucleoside hydrolase"/>
    <property type="match status" value="1"/>
</dbReference>
<feature type="domain" description="Cellulose-binding Sde182 nucleoside hydrolase-like" evidence="1">
    <location>
        <begin position="28"/>
        <end position="271"/>
    </location>
</feature>
<dbReference type="EMBL" id="JBHUDZ010000012">
    <property type="protein sequence ID" value="MFD1603967.1"/>
    <property type="molecule type" value="Genomic_DNA"/>
</dbReference>
<evidence type="ECO:0000313" key="4">
    <source>
        <dbReference type="Proteomes" id="UP001597138"/>
    </source>
</evidence>
<dbReference type="Proteomes" id="UP001597138">
    <property type="component" value="Unassembled WGS sequence"/>
</dbReference>